<organism evidence="1 2">
    <name type="scientific">Legionella beliardensis</name>
    <dbReference type="NCBI Taxonomy" id="91822"/>
    <lineage>
        <taxon>Bacteria</taxon>
        <taxon>Pseudomonadati</taxon>
        <taxon>Pseudomonadota</taxon>
        <taxon>Gammaproteobacteria</taxon>
        <taxon>Legionellales</taxon>
        <taxon>Legionellaceae</taxon>
        <taxon>Legionella</taxon>
    </lineage>
</organism>
<accession>A0A378I0Q9</accession>
<dbReference type="EMBL" id="UGNV01000001">
    <property type="protein sequence ID" value="STX28300.1"/>
    <property type="molecule type" value="Genomic_DNA"/>
</dbReference>
<dbReference type="OrthoDB" id="5642210at2"/>
<evidence type="ECO:0000313" key="1">
    <source>
        <dbReference type="EMBL" id="STX28300.1"/>
    </source>
</evidence>
<evidence type="ECO:0000313" key="2">
    <source>
        <dbReference type="Proteomes" id="UP000254968"/>
    </source>
</evidence>
<dbReference type="RefSeq" id="WP_115302061.1">
    <property type="nucleotide sequence ID" value="NZ_CAAAHO010000001.1"/>
</dbReference>
<sequence>MNDNEEPKTPDNNFPYKTTVFLSTSLAIYGLMRRGNYRAAFLFYSKGGGGLNLYQQQNNLSKRIFAIDYHPFWDKKAKESVWRLHYHRGETNSEIKKHRPYQGGW</sequence>
<proteinExistence type="predicted"/>
<keyword evidence="2" id="KW-1185">Reference proteome</keyword>
<dbReference type="Proteomes" id="UP000254968">
    <property type="component" value="Unassembled WGS sequence"/>
</dbReference>
<protein>
    <submittedName>
        <fullName evidence="1">Uncharacterized protein</fullName>
    </submittedName>
</protein>
<dbReference type="AlphaFoldDB" id="A0A378I0Q9"/>
<reference evidence="1 2" key="1">
    <citation type="submission" date="2018-06" db="EMBL/GenBank/DDBJ databases">
        <authorList>
            <consortium name="Pathogen Informatics"/>
            <person name="Doyle S."/>
        </authorList>
    </citation>
    <scope>NUCLEOTIDE SEQUENCE [LARGE SCALE GENOMIC DNA]</scope>
    <source>
        <strain evidence="1 2">NCTC13315</strain>
    </source>
</reference>
<name>A0A378I0Q9_9GAMM</name>
<gene>
    <name evidence="1" type="ORF">NCTC13315_00828</name>
</gene>